<sequence>MVAVSILAARGIGFRHPGVQVLSDVDLEVFARERLALLGANGSGKSTLLRLMAGAIRPTSGHLEFDGSPCSYGRRGRNDLRRRVQLVLQDPDDQLFATSVAADVSYGPVNQGLPDEEIRARVEKAMAAAEVTDLADRVPHQLSYGQRKRVALAGALAMRPDVLLLDEPTAGLDPAATRKLLDTLGALHDQGVAVVMATHDVDVAWSFAARAAVLVDGGAVTGDAADVLLDPELVGRARLSLPWAPMVARALGRDPGTVHGPEDLLGG</sequence>
<dbReference type="GO" id="GO:0042626">
    <property type="term" value="F:ATPase-coupled transmembrane transporter activity"/>
    <property type="evidence" value="ECO:0007669"/>
    <property type="project" value="TreeGrafter"/>
</dbReference>
<evidence type="ECO:0000256" key="3">
    <source>
        <dbReference type="ARBA" id="ARBA00022448"/>
    </source>
</evidence>
<dbReference type="InterPro" id="IPR017871">
    <property type="entry name" value="ABC_transporter-like_CS"/>
</dbReference>
<protein>
    <recommendedName>
        <fullName evidence="10">ABC transporter ATP-binding protein</fullName>
    </recommendedName>
</protein>
<keyword evidence="4 10" id="KW-1003">Cell membrane</keyword>
<evidence type="ECO:0000256" key="2">
    <source>
        <dbReference type="ARBA" id="ARBA00005417"/>
    </source>
</evidence>
<keyword evidence="8 10" id="KW-0472">Membrane</keyword>
<comment type="subcellular location">
    <subcellularLocation>
        <location evidence="1 10">Cell membrane</location>
        <topology evidence="1 10">Peripheral membrane protein</topology>
    </subcellularLocation>
</comment>
<dbReference type="InterPro" id="IPR015856">
    <property type="entry name" value="ABC_transpr_CbiO/EcfA_su"/>
</dbReference>
<dbReference type="GO" id="GO:0006824">
    <property type="term" value="P:cobalt ion transport"/>
    <property type="evidence" value="ECO:0007669"/>
    <property type="project" value="InterPro"/>
</dbReference>
<evidence type="ECO:0000256" key="4">
    <source>
        <dbReference type="ARBA" id="ARBA00022475"/>
    </source>
</evidence>
<keyword evidence="6 10" id="KW-0067">ATP-binding</keyword>
<keyword evidence="5 10" id="KW-0547">Nucleotide-binding</keyword>
<dbReference type="GO" id="GO:0043190">
    <property type="term" value="C:ATP-binding cassette (ABC) transporter complex"/>
    <property type="evidence" value="ECO:0007669"/>
    <property type="project" value="TreeGrafter"/>
</dbReference>
<dbReference type="PANTHER" id="PTHR43553">
    <property type="entry name" value="HEAVY METAL TRANSPORTER"/>
    <property type="match status" value="1"/>
</dbReference>
<comment type="function">
    <text evidence="10">Part of an ABC transporter complex. Responsible for energy coupling to the transport system.</text>
</comment>
<evidence type="ECO:0000256" key="9">
    <source>
        <dbReference type="ARBA" id="ARBA00025157"/>
    </source>
</evidence>
<keyword evidence="3 10" id="KW-0813">Transport</keyword>
<dbReference type="CDD" id="cd03225">
    <property type="entry name" value="ABC_cobalt_CbiO_domain1"/>
    <property type="match status" value="1"/>
</dbReference>
<dbReference type="Pfam" id="PF00005">
    <property type="entry name" value="ABC_tran"/>
    <property type="match status" value="1"/>
</dbReference>
<accession>A0A2N6SY93</accession>
<name>A0A2N6SY93_9CORY</name>
<evidence type="ECO:0000256" key="1">
    <source>
        <dbReference type="ARBA" id="ARBA00004202"/>
    </source>
</evidence>
<comment type="function">
    <text evidence="9">Probably part of an ABC transporter complex. Responsible for energy coupling to the transport system.</text>
</comment>
<dbReference type="InterPro" id="IPR005876">
    <property type="entry name" value="Co_trans_ATP-bd"/>
</dbReference>
<dbReference type="GO" id="GO:0016887">
    <property type="term" value="F:ATP hydrolysis activity"/>
    <property type="evidence" value="ECO:0007669"/>
    <property type="project" value="InterPro"/>
</dbReference>
<dbReference type="InterPro" id="IPR027417">
    <property type="entry name" value="P-loop_NTPase"/>
</dbReference>
<dbReference type="SMART" id="SM00382">
    <property type="entry name" value="AAA"/>
    <property type="match status" value="1"/>
</dbReference>
<evidence type="ECO:0000256" key="5">
    <source>
        <dbReference type="ARBA" id="ARBA00022741"/>
    </source>
</evidence>
<comment type="similarity">
    <text evidence="2 10">Belongs to the ABC transporter superfamily.</text>
</comment>
<dbReference type="InterPro" id="IPR003439">
    <property type="entry name" value="ABC_transporter-like_ATP-bd"/>
</dbReference>
<evidence type="ECO:0000256" key="8">
    <source>
        <dbReference type="ARBA" id="ARBA00023136"/>
    </source>
</evidence>
<evidence type="ECO:0000313" key="12">
    <source>
        <dbReference type="EMBL" id="PMC62037.1"/>
    </source>
</evidence>
<dbReference type="SUPFAM" id="SSF52540">
    <property type="entry name" value="P-loop containing nucleoside triphosphate hydrolases"/>
    <property type="match status" value="1"/>
</dbReference>
<dbReference type="PROSITE" id="PS00211">
    <property type="entry name" value="ABC_TRANSPORTER_1"/>
    <property type="match status" value="1"/>
</dbReference>
<evidence type="ECO:0000256" key="6">
    <source>
        <dbReference type="ARBA" id="ARBA00022840"/>
    </source>
</evidence>
<evidence type="ECO:0000313" key="13">
    <source>
        <dbReference type="Proteomes" id="UP000235363"/>
    </source>
</evidence>
<feature type="domain" description="ABC transporter" evidence="11">
    <location>
        <begin position="7"/>
        <end position="241"/>
    </location>
</feature>
<dbReference type="NCBIfam" id="TIGR01166">
    <property type="entry name" value="cbiO"/>
    <property type="match status" value="1"/>
</dbReference>
<dbReference type="FunFam" id="3.40.50.300:FF:000224">
    <property type="entry name" value="Energy-coupling factor transporter ATP-binding protein EcfA"/>
    <property type="match status" value="1"/>
</dbReference>
<organism evidence="12 13">
    <name type="scientific">Corynebacterium xerosis</name>
    <dbReference type="NCBI Taxonomy" id="1725"/>
    <lineage>
        <taxon>Bacteria</taxon>
        <taxon>Bacillati</taxon>
        <taxon>Actinomycetota</taxon>
        <taxon>Actinomycetes</taxon>
        <taxon>Mycobacteriales</taxon>
        <taxon>Corynebacteriaceae</taxon>
        <taxon>Corynebacterium</taxon>
    </lineage>
</organism>
<dbReference type="Proteomes" id="UP000235363">
    <property type="component" value="Unassembled WGS sequence"/>
</dbReference>
<dbReference type="STRING" id="1725.WU86_04635"/>
<dbReference type="Gene3D" id="3.40.50.300">
    <property type="entry name" value="P-loop containing nucleotide triphosphate hydrolases"/>
    <property type="match status" value="1"/>
</dbReference>
<dbReference type="PANTHER" id="PTHR43553:SF24">
    <property type="entry name" value="ENERGY-COUPLING FACTOR TRANSPORTER ATP-BINDING PROTEIN ECFA1"/>
    <property type="match status" value="1"/>
</dbReference>
<dbReference type="InterPro" id="IPR050095">
    <property type="entry name" value="ECF_ABC_transporter_ATP-bd"/>
</dbReference>
<comment type="caution">
    <text evidence="12">The sequence shown here is derived from an EMBL/GenBank/DDBJ whole genome shotgun (WGS) entry which is preliminary data.</text>
</comment>
<dbReference type="PROSITE" id="PS50893">
    <property type="entry name" value="ABC_TRANSPORTER_2"/>
    <property type="match status" value="1"/>
</dbReference>
<reference evidence="12 13" key="1">
    <citation type="submission" date="2017-09" db="EMBL/GenBank/DDBJ databases">
        <title>Bacterial strain isolated from the female urinary microbiota.</title>
        <authorList>
            <person name="Thomas-White K."/>
            <person name="Kumar N."/>
            <person name="Forster S."/>
            <person name="Putonti C."/>
            <person name="Lawley T."/>
            <person name="Wolfe A.J."/>
        </authorList>
    </citation>
    <scope>NUCLEOTIDE SEQUENCE [LARGE SCALE GENOMIC DNA]</scope>
    <source>
        <strain evidence="12 13">UMB0908</strain>
    </source>
</reference>
<evidence type="ECO:0000259" key="11">
    <source>
        <dbReference type="PROSITE" id="PS50893"/>
    </source>
</evidence>
<dbReference type="InterPro" id="IPR003593">
    <property type="entry name" value="AAA+_ATPase"/>
</dbReference>
<dbReference type="GO" id="GO:0005524">
    <property type="term" value="F:ATP binding"/>
    <property type="evidence" value="ECO:0007669"/>
    <property type="project" value="UniProtKB-UniRule"/>
</dbReference>
<gene>
    <name evidence="12" type="ORF">CJ204_07480</name>
</gene>
<dbReference type="EMBL" id="PNHF01000016">
    <property type="protein sequence ID" value="PMC62037.1"/>
    <property type="molecule type" value="Genomic_DNA"/>
</dbReference>
<evidence type="ECO:0000256" key="10">
    <source>
        <dbReference type="RuleBase" id="RU364103"/>
    </source>
</evidence>
<evidence type="ECO:0000256" key="7">
    <source>
        <dbReference type="ARBA" id="ARBA00022967"/>
    </source>
</evidence>
<proteinExistence type="inferred from homology"/>
<keyword evidence="7" id="KW-1278">Translocase</keyword>
<dbReference type="AlphaFoldDB" id="A0A2N6SY93"/>